<dbReference type="PANTHER" id="PTHR43648">
    <property type="entry name" value="ELECTRON TRANSFER FLAVOPROTEIN BETA SUBUNIT LYSINE METHYLTRANSFERASE"/>
    <property type="match status" value="1"/>
</dbReference>
<evidence type="ECO:0000256" key="4">
    <source>
        <dbReference type="ARBA" id="ARBA00022679"/>
    </source>
</evidence>
<organism evidence="8 9">
    <name type="scientific">Varunaivibrio sulfuroxidans</name>
    <dbReference type="NCBI Taxonomy" id="1773489"/>
    <lineage>
        <taxon>Bacteria</taxon>
        <taxon>Pseudomonadati</taxon>
        <taxon>Pseudomonadota</taxon>
        <taxon>Alphaproteobacteria</taxon>
        <taxon>Rhodospirillales</taxon>
        <taxon>Magnetovibrionaceae</taxon>
        <taxon>Varunaivibrio</taxon>
    </lineage>
</organism>
<comment type="caution">
    <text evidence="8">The sequence shown here is derived from an EMBL/GenBank/DDBJ whole genome shotgun (WGS) entry which is preliminary data.</text>
</comment>
<dbReference type="OrthoDB" id="9785995at2"/>
<keyword evidence="3 6" id="KW-0489">Methyltransferase</keyword>
<dbReference type="Pfam" id="PF06325">
    <property type="entry name" value="PrmA"/>
    <property type="match status" value="1"/>
</dbReference>
<evidence type="ECO:0000256" key="5">
    <source>
        <dbReference type="ARBA" id="ARBA00022691"/>
    </source>
</evidence>
<dbReference type="EMBL" id="SLZW01000003">
    <property type="protein sequence ID" value="TCS63562.1"/>
    <property type="molecule type" value="Genomic_DNA"/>
</dbReference>
<comment type="catalytic activity">
    <reaction evidence="6">
        <text>L-lysyl-[protein] + 3 S-adenosyl-L-methionine = N(6),N(6),N(6)-trimethyl-L-lysyl-[protein] + 3 S-adenosyl-L-homocysteine + 3 H(+)</text>
        <dbReference type="Rhea" id="RHEA:54192"/>
        <dbReference type="Rhea" id="RHEA-COMP:9752"/>
        <dbReference type="Rhea" id="RHEA-COMP:13826"/>
        <dbReference type="ChEBI" id="CHEBI:15378"/>
        <dbReference type="ChEBI" id="CHEBI:29969"/>
        <dbReference type="ChEBI" id="CHEBI:57856"/>
        <dbReference type="ChEBI" id="CHEBI:59789"/>
        <dbReference type="ChEBI" id="CHEBI:61961"/>
    </reaction>
</comment>
<keyword evidence="4 6" id="KW-0808">Transferase</keyword>
<evidence type="ECO:0000256" key="1">
    <source>
        <dbReference type="ARBA" id="ARBA00009741"/>
    </source>
</evidence>
<protein>
    <recommendedName>
        <fullName evidence="6">Ribosomal protein L11 methyltransferase</fullName>
        <shortName evidence="6">L11 Mtase</shortName>
        <ecNumber evidence="6">2.1.1.-</ecNumber>
    </recommendedName>
</protein>
<keyword evidence="2 6" id="KW-0963">Cytoplasm</keyword>
<dbReference type="HAMAP" id="MF_00735">
    <property type="entry name" value="Methyltr_PrmA"/>
    <property type="match status" value="1"/>
</dbReference>
<evidence type="ECO:0000256" key="6">
    <source>
        <dbReference type="HAMAP-Rule" id="MF_00735"/>
    </source>
</evidence>
<dbReference type="GO" id="GO:0032259">
    <property type="term" value="P:methylation"/>
    <property type="evidence" value="ECO:0007669"/>
    <property type="project" value="UniProtKB-KW"/>
</dbReference>
<proteinExistence type="inferred from homology"/>
<evidence type="ECO:0000256" key="2">
    <source>
        <dbReference type="ARBA" id="ARBA00022490"/>
    </source>
</evidence>
<dbReference type="PANTHER" id="PTHR43648:SF1">
    <property type="entry name" value="ELECTRON TRANSFER FLAVOPROTEIN BETA SUBUNIT LYSINE METHYLTRANSFERASE"/>
    <property type="match status" value="1"/>
</dbReference>
<name>A0A4R3JCR7_9PROT</name>
<dbReference type="Proteomes" id="UP000295304">
    <property type="component" value="Unassembled WGS sequence"/>
</dbReference>
<keyword evidence="8" id="KW-0687">Ribonucleoprotein</keyword>
<dbReference type="RefSeq" id="WP_132938535.1">
    <property type="nucleotide sequence ID" value="NZ_CP119676.1"/>
</dbReference>
<dbReference type="EC" id="2.1.1.-" evidence="6"/>
<gene>
    <name evidence="6" type="primary">prmA</name>
    <name evidence="8" type="ORF">EDD55_103185</name>
</gene>
<dbReference type="InterPro" id="IPR004498">
    <property type="entry name" value="Ribosomal_PrmA_MeTrfase"/>
</dbReference>
<evidence type="ECO:0000256" key="3">
    <source>
        <dbReference type="ARBA" id="ARBA00022603"/>
    </source>
</evidence>
<feature type="binding site" evidence="6">
    <location>
        <position position="184"/>
    </location>
    <ligand>
        <name>S-adenosyl-L-methionine</name>
        <dbReference type="ChEBI" id="CHEBI:59789"/>
    </ligand>
</feature>
<feature type="binding site" evidence="6">
    <location>
        <position position="231"/>
    </location>
    <ligand>
        <name>S-adenosyl-L-methionine</name>
        <dbReference type="ChEBI" id="CHEBI:59789"/>
    </ligand>
</feature>
<reference evidence="8 9" key="1">
    <citation type="submission" date="2019-03" db="EMBL/GenBank/DDBJ databases">
        <title>Genomic Encyclopedia of Type Strains, Phase IV (KMG-IV): sequencing the most valuable type-strain genomes for metagenomic binning, comparative biology and taxonomic classification.</title>
        <authorList>
            <person name="Goeker M."/>
        </authorList>
    </citation>
    <scope>NUCLEOTIDE SEQUENCE [LARGE SCALE GENOMIC DNA]</scope>
    <source>
        <strain evidence="8 9">DSM 101688</strain>
    </source>
</reference>
<feature type="binding site" evidence="6">
    <location>
        <position position="139"/>
    </location>
    <ligand>
        <name>S-adenosyl-L-methionine</name>
        <dbReference type="ChEBI" id="CHEBI:59789"/>
    </ligand>
</feature>
<dbReference type="SUPFAM" id="SSF53335">
    <property type="entry name" value="S-adenosyl-L-methionine-dependent methyltransferases"/>
    <property type="match status" value="1"/>
</dbReference>
<comment type="function">
    <text evidence="6">Methylates ribosomal protein L11.</text>
</comment>
<dbReference type="InterPro" id="IPR050078">
    <property type="entry name" value="Ribosomal_L11_MeTrfase_PrmA"/>
</dbReference>
<feature type="region of interest" description="Disordered" evidence="7">
    <location>
        <begin position="298"/>
        <end position="324"/>
    </location>
</feature>
<evidence type="ECO:0000256" key="7">
    <source>
        <dbReference type="SAM" id="MobiDB-lite"/>
    </source>
</evidence>
<accession>A0A4R3JCR7</accession>
<dbReference type="InterPro" id="IPR029063">
    <property type="entry name" value="SAM-dependent_MTases_sf"/>
</dbReference>
<feature type="binding site" evidence="6">
    <location>
        <position position="162"/>
    </location>
    <ligand>
        <name>S-adenosyl-L-methionine</name>
        <dbReference type="ChEBI" id="CHEBI:59789"/>
    </ligand>
</feature>
<evidence type="ECO:0000313" key="8">
    <source>
        <dbReference type="EMBL" id="TCS63562.1"/>
    </source>
</evidence>
<dbReference type="GO" id="GO:0005840">
    <property type="term" value="C:ribosome"/>
    <property type="evidence" value="ECO:0007669"/>
    <property type="project" value="UniProtKB-KW"/>
</dbReference>
<dbReference type="AlphaFoldDB" id="A0A4R3JCR7"/>
<comment type="similarity">
    <text evidence="1 6">Belongs to the methyltransferase superfamily. PrmA family.</text>
</comment>
<keyword evidence="8" id="KW-0689">Ribosomal protein</keyword>
<keyword evidence="5 6" id="KW-0949">S-adenosyl-L-methionine</keyword>
<dbReference type="GO" id="GO:0008276">
    <property type="term" value="F:protein methyltransferase activity"/>
    <property type="evidence" value="ECO:0007669"/>
    <property type="project" value="UniProtKB-UniRule"/>
</dbReference>
<dbReference type="Gene3D" id="3.40.50.150">
    <property type="entry name" value="Vaccinia Virus protein VP39"/>
    <property type="match status" value="1"/>
</dbReference>
<dbReference type="GO" id="GO:0005737">
    <property type="term" value="C:cytoplasm"/>
    <property type="evidence" value="ECO:0007669"/>
    <property type="project" value="UniProtKB-SubCell"/>
</dbReference>
<comment type="subcellular location">
    <subcellularLocation>
        <location evidence="6">Cytoplasm</location>
    </subcellularLocation>
</comment>
<evidence type="ECO:0000313" key="9">
    <source>
        <dbReference type="Proteomes" id="UP000295304"/>
    </source>
</evidence>
<sequence length="324" mass="35078">MAHAQAQKVWRVEIRVPRDVVAQFEGALEPYCQVITWYVEDDAASWRMEGFCADAPSDDALAAALSRAAKANAVPCPAFAVQCQQSDDWVAENQKQFPPFSVGRFFIHGTHFDAAAPVGKMAMCINPGAAFGSGQHATTAGCLRALDDLAKERKFARPLDMGCGSGILAMAMARLWRVRVIAVDIDPIAIPVTVENAGRNALGRYVRAFQSHGYRSRGVCRGGPYDLIVSNILARPLMKMANALECHLAPGGVAVLSGLLERDTSRVLEAYRRRGLFLMRKISMDGWDTLVLSRPGGAPWGRPSPPGACPRPDGSFRASIPGKK</sequence>
<dbReference type="CDD" id="cd02440">
    <property type="entry name" value="AdoMet_MTases"/>
    <property type="match status" value="1"/>
</dbReference>
<keyword evidence="9" id="KW-1185">Reference proteome</keyword>